<comment type="caution">
    <text evidence="2">The sequence shown here is derived from an EMBL/GenBank/DDBJ whole genome shotgun (WGS) entry which is preliminary data.</text>
</comment>
<dbReference type="AlphaFoldDB" id="A0A6A3AAL4"/>
<dbReference type="EMBL" id="VEPZ02001033">
    <property type="protein sequence ID" value="KAE8699999.1"/>
    <property type="molecule type" value="Genomic_DNA"/>
</dbReference>
<dbReference type="GO" id="GO:0016787">
    <property type="term" value="F:hydrolase activity"/>
    <property type="evidence" value="ECO:0007669"/>
    <property type="project" value="UniProtKB-KW"/>
</dbReference>
<evidence type="ECO:0000313" key="2">
    <source>
        <dbReference type="EMBL" id="KAE8699999.1"/>
    </source>
</evidence>
<sequence length="56" mass="6178">MQLVVTTNPQVRDGNERSSSTSISDFAYARKGGGDYNSNYKPLSWKGKCGSFIFNP</sequence>
<evidence type="ECO:0000256" key="1">
    <source>
        <dbReference type="SAM" id="MobiDB-lite"/>
    </source>
</evidence>
<proteinExistence type="predicted"/>
<accession>A0A6A3AAL4</accession>
<gene>
    <name evidence="2" type="ORF">F3Y22_tig00110569pilonHSYRG00283</name>
</gene>
<organism evidence="2 3">
    <name type="scientific">Hibiscus syriacus</name>
    <name type="common">Rose of Sharon</name>
    <dbReference type="NCBI Taxonomy" id="106335"/>
    <lineage>
        <taxon>Eukaryota</taxon>
        <taxon>Viridiplantae</taxon>
        <taxon>Streptophyta</taxon>
        <taxon>Embryophyta</taxon>
        <taxon>Tracheophyta</taxon>
        <taxon>Spermatophyta</taxon>
        <taxon>Magnoliopsida</taxon>
        <taxon>eudicotyledons</taxon>
        <taxon>Gunneridae</taxon>
        <taxon>Pentapetalae</taxon>
        <taxon>rosids</taxon>
        <taxon>malvids</taxon>
        <taxon>Malvales</taxon>
        <taxon>Malvaceae</taxon>
        <taxon>Malvoideae</taxon>
        <taxon>Hibiscus</taxon>
    </lineage>
</organism>
<feature type="region of interest" description="Disordered" evidence="1">
    <location>
        <begin position="1"/>
        <end position="23"/>
    </location>
</feature>
<reference evidence="2" key="1">
    <citation type="submission" date="2019-09" db="EMBL/GenBank/DDBJ databases">
        <title>Draft genome information of white flower Hibiscus syriacus.</title>
        <authorList>
            <person name="Kim Y.-M."/>
        </authorList>
    </citation>
    <scope>NUCLEOTIDE SEQUENCE [LARGE SCALE GENOMIC DNA]</scope>
    <source>
        <strain evidence="2">YM2019G1</strain>
    </source>
</reference>
<protein>
    <submittedName>
        <fullName evidence="2">Xyloglucan endotransglucosylase/hydrolase protein 6-like</fullName>
    </submittedName>
</protein>
<evidence type="ECO:0000313" key="3">
    <source>
        <dbReference type="Proteomes" id="UP000436088"/>
    </source>
</evidence>
<name>A0A6A3AAL4_HIBSY</name>
<keyword evidence="3" id="KW-1185">Reference proteome</keyword>
<dbReference type="Proteomes" id="UP000436088">
    <property type="component" value="Unassembled WGS sequence"/>
</dbReference>
<feature type="compositionally biased region" description="Polar residues" evidence="1">
    <location>
        <begin position="1"/>
        <end position="10"/>
    </location>
</feature>